<protein>
    <submittedName>
        <fullName evidence="1">Uncharacterized protein</fullName>
    </submittedName>
</protein>
<gene>
    <name evidence="1" type="ORF">L2E82_02662</name>
</gene>
<organism evidence="1 2">
    <name type="scientific">Cichorium intybus</name>
    <name type="common">Chicory</name>
    <dbReference type="NCBI Taxonomy" id="13427"/>
    <lineage>
        <taxon>Eukaryota</taxon>
        <taxon>Viridiplantae</taxon>
        <taxon>Streptophyta</taxon>
        <taxon>Embryophyta</taxon>
        <taxon>Tracheophyta</taxon>
        <taxon>Spermatophyta</taxon>
        <taxon>Magnoliopsida</taxon>
        <taxon>eudicotyledons</taxon>
        <taxon>Gunneridae</taxon>
        <taxon>Pentapetalae</taxon>
        <taxon>asterids</taxon>
        <taxon>campanulids</taxon>
        <taxon>Asterales</taxon>
        <taxon>Asteraceae</taxon>
        <taxon>Cichorioideae</taxon>
        <taxon>Cichorieae</taxon>
        <taxon>Cichoriinae</taxon>
        <taxon>Cichorium</taxon>
    </lineage>
</organism>
<name>A0ACB9H3F9_CICIN</name>
<reference evidence="2" key="1">
    <citation type="journal article" date="2022" name="Mol. Ecol. Resour.">
        <title>The genomes of chicory, endive, great burdock and yacon provide insights into Asteraceae palaeo-polyploidization history and plant inulin production.</title>
        <authorList>
            <person name="Fan W."/>
            <person name="Wang S."/>
            <person name="Wang H."/>
            <person name="Wang A."/>
            <person name="Jiang F."/>
            <person name="Liu H."/>
            <person name="Zhao H."/>
            <person name="Xu D."/>
            <person name="Zhang Y."/>
        </authorList>
    </citation>
    <scope>NUCLEOTIDE SEQUENCE [LARGE SCALE GENOMIC DNA]</scope>
    <source>
        <strain evidence="2">cv. Punajuju</strain>
    </source>
</reference>
<evidence type="ECO:0000313" key="2">
    <source>
        <dbReference type="Proteomes" id="UP001055811"/>
    </source>
</evidence>
<comment type="caution">
    <text evidence="1">The sequence shown here is derived from an EMBL/GenBank/DDBJ whole genome shotgun (WGS) entry which is preliminary data.</text>
</comment>
<dbReference type="Proteomes" id="UP001055811">
    <property type="component" value="Linkage Group LG01"/>
</dbReference>
<sequence length="113" mass="12755">MITPEKPIATLYEPPLVCRETRNPSRQPFSGLYVRALRPLHLRAARRNSTLEFGNVKLDEGVAGRHQQNVLVNQGVDKWVNERFDVGVDEGLQDVNVVQTLRGHATVRDLLNS</sequence>
<proteinExistence type="predicted"/>
<reference evidence="1 2" key="2">
    <citation type="journal article" date="2022" name="Mol. Ecol. Resour.">
        <title>The genomes of chicory, endive, great burdock and yacon provide insights into Asteraceae paleo-polyploidization history and plant inulin production.</title>
        <authorList>
            <person name="Fan W."/>
            <person name="Wang S."/>
            <person name="Wang H."/>
            <person name="Wang A."/>
            <person name="Jiang F."/>
            <person name="Liu H."/>
            <person name="Zhao H."/>
            <person name="Xu D."/>
            <person name="Zhang Y."/>
        </authorList>
    </citation>
    <scope>NUCLEOTIDE SEQUENCE [LARGE SCALE GENOMIC DNA]</scope>
    <source>
        <strain evidence="2">cv. Punajuju</strain>
        <tissue evidence="1">Leaves</tissue>
    </source>
</reference>
<accession>A0ACB9H3F9</accession>
<evidence type="ECO:0000313" key="1">
    <source>
        <dbReference type="EMBL" id="KAI3789858.1"/>
    </source>
</evidence>
<keyword evidence="2" id="KW-1185">Reference proteome</keyword>
<dbReference type="EMBL" id="CM042009">
    <property type="protein sequence ID" value="KAI3789858.1"/>
    <property type="molecule type" value="Genomic_DNA"/>
</dbReference>